<dbReference type="Proteomes" id="UP000617402">
    <property type="component" value="Unassembled WGS sequence"/>
</dbReference>
<accession>A0ABR7T8N8</accession>
<organism evidence="1 2">
    <name type="scientific">Heliobacterium chlorum</name>
    <dbReference type="NCBI Taxonomy" id="2698"/>
    <lineage>
        <taxon>Bacteria</taxon>
        <taxon>Bacillati</taxon>
        <taxon>Bacillota</taxon>
        <taxon>Clostridia</taxon>
        <taxon>Eubacteriales</taxon>
        <taxon>Heliobacteriaceae</taxon>
        <taxon>Heliobacterium</taxon>
    </lineage>
</organism>
<name>A0ABR7T8N8_HELCL</name>
<keyword evidence="2" id="KW-1185">Reference proteome</keyword>
<dbReference type="EMBL" id="JACVHF010000036">
    <property type="protein sequence ID" value="MBC9786385.1"/>
    <property type="molecule type" value="Genomic_DNA"/>
</dbReference>
<evidence type="ECO:0000313" key="1">
    <source>
        <dbReference type="EMBL" id="MBC9786385.1"/>
    </source>
</evidence>
<sequence length="56" mass="6383">MTRPMLTIPKSKKQQKTEGIKNKISDYAARKAKGEKPSLDNITEKLDLIIELLLKD</sequence>
<protein>
    <submittedName>
        <fullName evidence="1">Uncharacterized protein</fullName>
    </submittedName>
</protein>
<gene>
    <name evidence="1" type="ORF">H1S01_18175</name>
</gene>
<evidence type="ECO:0000313" key="2">
    <source>
        <dbReference type="Proteomes" id="UP000617402"/>
    </source>
</evidence>
<proteinExistence type="predicted"/>
<reference evidence="1 2" key="1">
    <citation type="submission" date="2020-07" db="EMBL/GenBank/DDBJ databases">
        <title>Draft whole-genome sequence of Heliobacterium chlorum DSM 3682, type strain.</title>
        <authorList>
            <person name="Kyndt J.A."/>
            <person name="Meyer T.E."/>
            <person name="Imhoff J.F."/>
        </authorList>
    </citation>
    <scope>NUCLEOTIDE SEQUENCE [LARGE SCALE GENOMIC DNA]</scope>
    <source>
        <strain evidence="1 2">DSM 3682</strain>
    </source>
</reference>
<comment type="caution">
    <text evidence="1">The sequence shown here is derived from an EMBL/GenBank/DDBJ whole genome shotgun (WGS) entry which is preliminary data.</text>
</comment>
<dbReference type="RefSeq" id="WP_188041807.1">
    <property type="nucleotide sequence ID" value="NZ_JACVHF010000036.1"/>
</dbReference>